<feature type="domain" description="YqbQ/XkdQ" evidence="1">
    <location>
        <begin position="22"/>
        <end position="310"/>
    </location>
</feature>
<name>A0A926IEG8_9FIRM</name>
<evidence type="ECO:0000313" key="3">
    <source>
        <dbReference type="Proteomes" id="UP000655830"/>
    </source>
</evidence>
<evidence type="ECO:0000313" key="2">
    <source>
        <dbReference type="EMBL" id="MBC8579909.1"/>
    </source>
</evidence>
<protein>
    <recommendedName>
        <fullName evidence="1">YqbQ/XkdQ domain-containing protein</fullName>
    </recommendedName>
</protein>
<proteinExistence type="predicted"/>
<gene>
    <name evidence="2" type="ORF">H8718_10270</name>
</gene>
<dbReference type="Pfam" id="PF24032">
    <property type="entry name" value="YQBQ"/>
    <property type="match status" value="1"/>
</dbReference>
<dbReference type="InterPro" id="IPR056937">
    <property type="entry name" value="YqbQ/XkdQ"/>
</dbReference>
<evidence type="ECO:0000259" key="1">
    <source>
        <dbReference type="Pfam" id="PF24032"/>
    </source>
</evidence>
<organism evidence="2 3">
    <name type="scientific">Zhenhengia yiwuensis</name>
    <dbReference type="NCBI Taxonomy" id="2763666"/>
    <lineage>
        <taxon>Bacteria</taxon>
        <taxon>Bacillati</taxon>
        <taxon>Bacillota</taxon>
        <taxon>Clostridia</taxon>
        <taxon>Lachnospirales</taxon>
        <taxon>Lachnospiraceae</taxon>
        <taxon>Zhenhengia</taxon>
    </lineage>
</organism>
<dbReference type="RefSeq" id="WP_249332806.1">
    <property type="nucleotide sequence ID" value="NZ_JACRSY010000015.1"/>
</dbReference>
<dbReference type="EMBL" id="JACRSY010000015">
    <property type="protein sequence ID" value="MBC8579909.1"/>
    <property type="molecule type" value="Genomic_DNA"/>
</dbReference>
<accession>A0A926IEG8</accession>
<dbReference type="SUPFAM" id="SSF69279">
    <property type="entry name" value="Phage tail proteins"/>
    <property type="match status" value="1"/>
</dbReference>
<comment type="caution">
    <text evidence="2">The sequence shown here is derived from an EMBL/GenBank/DDBJ whole genome shotgun (WGS) entry which is preliminary data.</text>
</comment>
<sequence>MPKVYLHQEGLYSDITHYISKITWAGGKSQVARRLELDLINSVLDKNIPDIYIKNGSMLKLFNDDGKLLFKGFVFLNSKSGQNSTVNVVAYDHLIYAIKNRGVYNFKKKTAEEMTRTICNDFSIPIGNIAKTGIKQDIKANNKYIYDIFMSAYTGASKQNNKKYMAKIRDGKLDVIEIGSVMSTFMLSDESNIMDSGYTESIENMVNRVRIYDGKGNAIGMVENAEWIKKYGVLQNIYTKEKDKSANTVAQSMLVDVQKTVHVTALGYVDCVTGNGVQLKDSASGLTGVFYIDSDTHTWSNGQHIMKLNLNFKNIMDEK</sequence>
<reference evidence="2" key="1">
    <citation type="submission" date="2020-08" db="EMBL/GenBank/DDBJ databases">
        <title>Genome public.</title>
        <authorList>
            <person name="Liu C."/>
            <person name="Sun Q."/>
        </authorList>
    </citation>
    <scope>NUCLEOTIDE SEQUENCE</scope>
    <source>
        <strain evidence="2">NSJ-12</strain>
    </source>
</reference>
<dbReference type="Proteomes" id="UP000655830">
    <property type="component" value="Unassembled WGS sequence"/>
</dbReference>
<keyword evidence="3" id="KW-1185">Reference proteome</keyword>
<dbReference type="AlphaFoldDB" id="A0A926IEG8"/>